<organism evidence="2 3">
    <name type="scientific">Mesobacillus maritimus</name>
    <dbReference type="NCBI Taxonomy" id="1643336"/>
    <lineage>
        <taxon>Bacteria</taxon>
        <taxon>Bacillati</taxon>
        <taxon>Bacillota</taxon>
        <taxon>Bacilli</taxon>
        <taxon>Bacillales</taxon>
        <taxon>Bacillaceae</taxon>
        <taxon>Mesobacillus</taxon>
    </lineage>
</organism>
<sequence>MNLPSFLNIVITSFFQLWSLVGVLIAVGFTLGIIERYAHSYLTKTFGQKKGVLLTAWIGTPIHEIGHLLMCFIWGHRVTKVKLLQLNPTNGVLGYVEHQYNQTSMYQQIGLFFIGLGPIFSGIGSLVLGMYFMLPNMFEKLTHYILYEISLEETTVVGIVAETLSFLFKNFFTIDNLINPMFWLYIILSICISSHIALSRSDIEGASRGLFALFIALLMFNFVAIFLGIDSQHMIAKITAYNLYVLAFSSIALLFSLVTLLFSYLIYRW</sequence>
<feature type="transmembrane region" description="Helical" evidence="1">
    <location>
        <begin position="109"/>
        <end position="132"/>
    </location>
</feature>
<proteinExistence type="predicted"/>
<evidence type="ECO:0008006" key="4">
    <source>
        <dbReference type="Google" id="ProtNLM"/>
    </source>
</evidence>
<evidence type="ECO:0000313" key="2">
    <source>
        <dbReference type="EMBL" id="MBY0095998.1"/>
    </source>
</evidence>
<feature type="transmembrane region" description="Helical" evidence="1">
    <location>
        <begin position="210"/>
        <end position="229"/>
    </location>
</feature>
<keyword evidence="1" id="KW-0812">Transmembrane</keyword>
<feature type="transmembrane region" description="Helical" evidence="1">
    <location>
        <begin position="180"/>
        <end position="198"/>
    </location>
</feature>
<protein>
    <recommendedName>
        <fullName evidence="4">Integral membrane protein</fullName>
    </recommendedName>
</protein>
<feature type="transmembrane region" description="Helical" evidence="1">
    <location>
        <begin position="241"/>
        <end position="267"/>
    </location>
</feature>
<evidence type="ECO:0000313" key="3">
    <source>
        <dbReference type="Proteomes" id="UP000769780"/>
    </source>
</evidence>
<dbReference type="RefSeq" id="WP_221871474.1">
    <property type="nucleotide sequence ID" value="NZ_JACWFH010000007.1"/>
</dbReference>
<evidence type="ECO:0000256" key="1">
    <source>
        <dbReference type="SAM" id="Phobius"/>
    </source>
</evidence>
<gene>
    <name evidence="2" type="ORF">H0185_04155</name>
</gene>
<accession>A0ABS7K164</accession>
<name>A0ABS7K164_9BACI</name>
<reference evidence="2 3" key="1">
    <citation type="submission" date="2020-07" db="EMBL/GenBank/DDBJ databases">
        <title>Fungal Genomes of the International Space Station.</title>
        <authorList>
            <person name="Seuylemezian A."/>
            <person name="Singh N.K."/>
            <person name="Wood J."/>
            <person name="Venkateswaran K."/>
        </authorList>
    </citation>
    <scope>NUCLEOTIDE SEQUENCE [LARGE SCALE GENOMIC DNA]</scope>
    <source>
        <strain evidence="2 3">PL-B2</strain>
    </source>
</reference>
<dbReference type="EMBL" id="JACWFH010000007">
    <property type="protein sequence ID" value="MBY0095998.1"/>
    <property type="molecule type" value="Genomic_DNA"/>
</dbReference>
<feature type="transmembrane region" description="Helical" evidence="1">
    <location>
        <begin position="6"/>
        <end position="31"/>
    </location>
</feature>
<keyword evidence="1" id="KW-0472">Membrane</keyword>
<dbReference type="Proteomes" id="UP000769780">
    <property type="component" value="Unassembled WGS sequence"/>
</dbReference>
<keyword evidence="3" id="KW-1185">Reference proteome</keyword>
<keyword evidence="1" id="KW-1133">Transmembrane helix</keyword>
<comment type="caution">
    <text evidence="2">The sequence shown here is derived from an EMBL/GenBank/DDBJ whole genome shotgun (WGS) entry which is preliminary data.</text>
</comment>